<dbReference type="EMBL" id="JAERWK010000020">
    <property type="protein sequence ID" value="MBM9468656.1"/>
    <property type="molecule type" value="Genomic_DNA"/>
</dbReference>
<sequence length="189" mass="19670">MTEPFAIVCRDESTWRARMAEMGSAGWTLVRGDALPAEPFDLRARRLAWCGTVDSDDTQELALTAGLRGAAVLVLLRLADPLAAEAFSRDLIAVAPEGPTGHDRSAAGSPDAVRPIDAGTAALLTRLAAGRTIADAAREGHVSLRTANRMLAAARARYGVHSTTAAVVAHLREANTGTVSRTDGGSAGD</sequence>
<dbReference type="RefSeq" id="WP_205261605.1">
    <property type="nucleotide sequence ID" value="NZ_JAERWK010000020.1"/>
</dbReference>
<organism evidence="1 2">
    <name type="scientific">Nakamurella leprariae</name>
    <dbReference type="NCBI Taxonomy" id="2803911"/>
    <lineage>
        <taxon>Bacteria</taxon>
        <taxon>Bacillati</taxon>
        <taxon>Actinomycetota</taxon>
        <taxon>Actinomycetes</taxon>
        <taxon>Nakamurellales</taxon>
        <taxon>Nakamurellaceae</taxon>
        <taxon>Nakamurella</taxon>
    </lineage>
</organism>
<dbReference type="InterPro" id="IPR016032">
    <property type="entry name" value="Sig_transdc_resp-reg_C-effctor"/>
</dbReference>
<gene>
    <name evidence="1" type="ORF">JL106_15340</name>
</gene>
<dbReference type="AlphaFoldDB" id="A0A939C0E0"/>
<accession>A0A939C0E0</accession>
<dbReference type="GO" id="GO:0006355">
    <property type="term" value="P:regulation of DNA-templated transcription"/>
    <property type="evidence" value="ECO:0007669"/>
    <property type="project" value="InterPro"/>
</dbReference>
<protein>
    <submittedName>
        <fullName evidence="1">Uncharacterized protein</fullName>
    </submittedName>
</protein>
<keyword evidence="2" id="KW-1185">Reference proteome</keyword>
<dbReference type="GO" id="GO:0003677">
    <property type="term" value="F:DNA binding"/>
    <property type="evidence" value="ECO:0007669"/>
    <property type="project" value="InterPro"/>
</dbReference>
<comment type="caution">
    <text evidence="1">The sequence shown here is derived from an EMBL/GenBank/DDBJ whole genome shotgun (WGS) entry which is preliminary data.</text>
</comment>
<proteinExistence type="predicted"/>
<dbReference type="Proteomes" id="UP000663792">
    <property type="component" value="Unassembled WGS sequence"/>
</dbReference>
<reference evidence="1" key="1">
    <citation type="submission" date="2021-01" db="EMBL/GenBank/DDBJ databases">
        <title>YIM 132084 draft genome.</title>
        <authorList>
            <person name="An D."/>
        </authorList>
    </citation>
    <scope>NUCLEOTIDE SEQUENCE</scope>
    <source>
        <strain evidence="1">YIM 132084</strain>
    </source>
</reference>
<evidence type="ECO:0000313" key="2">
    <source>
        <dbReference type="Proteomes" id="UP000663792"/>
    </source>
</evidence>
<evidence type="ECO:0000313" key="1">
    <source>
        <dbReference type="EMBL" id="MBM9468656.1"/>
    </source>
</evidence>
<name>A0A939C0E0_9ACTN</name>
<dbReference type="SUPFAM" id="SSF46894">
    <property type="entry name" value="C-terminal effector domain of the bipartite response regulators"/>
    <property type="match status" value="1"/>
</dbReference>